<proteinExistence type="predicted"/>
<keyword evidence="3" id="KW-1185">Reference proteome</keyword>
<dbReference type="RefSeq" id="WP_203960333.1">
    <property type="nucleotide sequence ID" value="NZ_AP023355.1"/>
</dbReference>
<protein>
    <submittedName>
        <fullName evidence="2">Uncharacterized protein</fullName>
    </submittedName>
</protein>
<sequence>MTYHPPGRKRAALTLIVLTPLVAELALGSTPIHFAFLLLLWLPIYGFGVLLIREVVRRCGGGWPSLVLLGVAYELVEDGIGLQALTSPHLYGAARMAPRLFGFNTAYWEMNVVYHVVFSVLIPIALTDLLFPALRDRPYLRRCGLAGIGAGALLGVALLRATVPPSQDPGYQAPAWVLAGCVLAVAVLAVLGLAVLPRRAPRRTPVGSSVGAPRPWLVGAVGAIATGGFLVLSFPIGDATQPAFTHGAWVLVPMAAAAVLAIGTGAAIVRWSGAGSWSDRHRIWLLGGALAAHSMFGAVAVVHQPVDRIGLVVLAAASVALLAALSRRRPAVAPDRIPA</sequence>
<dbReference type="Proteomes" id="UP000611640">
    <property type="component" value="Chromosome"/>
</dbReference>
<keyword evidence="1" id="KW-0472">Membrane</keyword>
<feature type="transmembrane region" description="Helical" evidence="1">
    <location>
        <begin position="283"/>
        <end position="303"/>
    </location>
</feature>
<reference evidence="2 3" key="1">
    <citation type="submission" date="2020-08" db="EMBL/GenBank/DDBJ databases">
        <title>Whole genome shotgun sequence of Actinocatenispora thailandica NBRC 105041.</title>
        <authorList>
            <person name="Komaki H."/>
            <person name="Tamura T."/>
        </authorList>
    </citation>
    <scope>NUCLEOTIDE SEQUENCE [LARGE SCALE GENOMIC DNA]</scope>
    <source>
        <strain evidence="2 3">NBRC 105041</strain>
    </source>
</reference>
<keyword evidence="1" id="KW-1133">Transmembrane helix</keyword>
<dbReference type="EMBL" id="AP023355">
    <property type="protein sequence ID" value="BCJ33449.1"/>
    <property type="molecule type" value="Genomic_DNA"/>
</dbReference>
<feature type="transmembrane region" description="Helical" evidence="1">
    <location>
        <begin position="112"/>
        <end position="131"/>
    </location>
</feature>
<dbReference type="KEGG" id="atl:Athai_09520"/>
<feature type="transmembrane region" description="Helical" evidence="1">
    <location>
        <begin position="143"/>
        <end position="163"/>
    </location>
</feature>
<feature type="transmembrane region" description="Helical" evidence="1">
    <location>
        <begin position="33"/>
        <end position="52"/>
    </location>
</feature>
<feature type="transmembrane region" description="Helical" evidence="1">
    <location>
        <begin position="175"/>
        <end position="196"/>
    </location>
</feature>
<name>A0A7R7DKJ1_9ACTN</name>
<dbReference type="AlphaFoldDB" id="A0A7R7DKJ1"/>
<feature type="transmembrane region" description="Helical" evidence="1">
    <location>
        <begin position="248"/>
        <end position="271"/>
    </location>
</feature>
<evidence type="ECO:0000256" key="1">
    <source>
        <dbReference type="SAM" id="Phobius"/>
    </source>
</evidence>
<accession>A0A7R7DKJ1</accession>
<feature type="transmembrane region" description="Helical" evidence="1">
    <location>
        <begin position="59"/>
        <end position="76"/>
    </location>
</feature>
<keyword evidence="1" id="KW-0812">Transmembrane</keyword>
<organism evidence="2 3">
    <name type="scientific">Actinocatenispora thailandica</name>
    <dbReference type="NCBI Taxonomy" id="227318"/>
    <lineage>
        <taxon>Bacteria</taxon>
        <taxon>Bacillati</taxon>
        <taxon>Actinomycetota</taxon>
        <taxon>Actinomycetes</taxon>
        <taxon>Micromonosporales</taxon>
        <taxon>Micromonosporaceae</taxon>
        <taxon>Actinocatenispora</taxon>
    </lineage>
</organism>
<evidence type="ECO:0000313" key="3">
    <source>
        <dbReference type="Proteomes" id="UP000611640"/>
    </source>
</evidence>
<evidence type="ECO:0000313" key="2">
    <source>
        <dbReference type="EMBL" id="BCJ33449.1"/>
    </source>
</evidence>
<gene>
    <name evidence="2" type="ORF">Athai_09520</name>
</gene>
<feature type="transmembrane region" description="Helical" evidence="1">
    <location>
        <begin position="309"/>
        <end position="326"/>
    </location>
</feature>
<feature type="transmembrane region" description="Helical" evidence="1">
    <location>
        <begin position="216"/>
        <end position="236"/>
    </location>
</feature>